<reference evidence="2 3" key="1">
    <citation type="journal article" date="2014" name="Agronomy (Basel)">
        <title>A Draft Genome Sequence for Ensete ventricosum, the Drought-Tolerant Tree Against Hunger.</title>
        <authorList>
            <person name="Harrison J."/>
            <person name="Moore K.A."/>
            <person name="Paszkiewicz K."/>
            <person name="Jones T."/>
            <person name="Grant M."/>
            <person name="Ambacheew D."/>
            <person name="Muzemil S."/>
            <person name="Studholme D.J."/>
        </authorList>
    </citation>
    <scope>NUCLEOTIDE SEQUENCE [LARGE SCALE GENOMIC DNA]</scope>
</reference>
<feature type="non-terminal residue" evidence="2">
    <location>
        <position position="1"/>
    </location>
</feature>
<dbReference type="EMBL" id="AMZH03017126">
    <property type="protein sequence ID" value="RRT43464.1"/>
    <property type="molecule type" value="Genomic_DNA"/>
</dbReference>
<keyword evidence="1" id="KW-0812">Transmembrane</keyword>
<evidence type="ECO:0000313" key="3">
    <source>
        <dbReference type="Proteomes" id="UP000287651"/>
    </source>
</evidence>
<keyword evidence="1" id="KW-0472">Membrane</keyword>
<organism evidence="2 3">
    <name type="scientific">Ensete ventricosum</name>
    <name type="common">Abyssinian banana</name>
    <name type="synonym">Musa ensete</name>
    <dbReference type="NCBI Taxonomy" id="4639"/>
    <lineage>
        <taxon>Eukaryota</taxon>
        <taxon>Viridiplantae</taxon>
        <taxon>Streptophyta</taxon>
        <taxon>Embryophyta</taxon>
        <taxon>Tracheophyta</taxon>
        <taxon>Spermatophyta</taxon>
        <taxon>Magnoliopsida</taxon>
        <taxon>Liliopsida</taxon>
        <taxon>Zingiberales</taxon>
        <taxon>Musaceae</taxon>
        <taxon>Ensete</taxon>
    </lineage>
</organism>
<proteinExistence type="predicted"/>
<sequence>YWTNSLEESRFPTCAELENHLDSVTAPDLPWRRYNARAPRISFEDRLRRFKNCGLEEFDRTVVASMNLSFFFLVILFLSRPAQSVDPYKVPYFLLLGFVFVPLGLGLWLPHLEPIQFLFFPSVAFARRINGMSKEYVGKSWSAKYKIS</sequence>
<comment type="caution">
    <text evidence="2">The sequence shown here is derived from an EMBL/GenBank/DDBJ whole genome shotgun (WGS) entry which is preliminary data.</text>
</comment>
<accession>A0A426XVK5</accession>
<name>A0A426XVK5_ENSVE</name>
<gene>
    <name evidence="2" type="ORF">B296_00033979</name>
</gene>
<protein>
    <submittedName>
        <fullName evidence="2">Uncharacterized protein</fullName>
    </submittedName>
</protein>
<evidence type="ECO:0000256" key="1">
    <source>
        <dbReference type="SAM" id="Phobius"/>
    </source>
</evidence>
<keyword evidence="1" id="KW-1133">Transmembrane helix</keyword>
<dbReference type="AlphaFoldDB" id="A0A426XVK5"/>
<feature type="transmembrane region" description="Helical" evidence="1">
    <location>
        <begin position="90"/>
        <end position="109"/>
    </location>
</feature>
<evidence type="ECO:0000313" key="2">
    <source>
        <dbReference type="EMBL" id="RRT43464.1"/>
    </source>
</evidence>
<dbReference type="Proteomes" id="UP000287651">
    <property type="component" value="Unassembled WGS sequence"/>
</dbReference>
<feature type="transmembrane region" description="Helical" evidence="1">
    <location>
        <begin position="58"/>
        <end position="78"/>
    </location>
</feature>